<dbReference type="SMART" id="SM00173">
    <property type="entry name" value="RAS"/>
    <property type="match status" value="1"/>
</dbReference>
<organism evidence="5 7">
    <name type="scientific">Adineta steineri</name>
    <dbReference type="NCBI Taxonomy" id="433720"/>
    <lineage>
        <taxon>Eukaryota</taxon>
        <taxon>Metazoa</taxon>
        <taxon>Spiralia</taxon>
        <taxon>Gnathifera</taxon>
        <taxon>Rotifera</taxon>
        <taxon>Eurotatoria</taxon>
        <taxon>Bdelloidea</taxon>
        <taxon>Adinetida</taxon>
        <taxon>Adinetidae</taxon>
        <taxon>Adineta</taxon>
    </lineage>
</organism>
<dbReference type="PRINTS" id="PR00449">
    <property type="entry name" value="RASTRNSFRMNG"/>
</dbReference>
<keyword evidence="3" id="KW-0342">GTP-binding</keyword>
<dbReference type="Pfam" id="PF00071">
    <property type="entry name" value="Ras"/>
    <property type="match status" value="1"/>
</dbReference>
<dbReference type="FunFam" id="3.40.50.300:FF:001179">
    <property type="entry name" value="Rho family GTPase"/>
    <property type="match status" value="1"/>
</dbReference>
<dbReference type="GO" id="GO:0005525">
    <property type="term" value="F:GTP binding"/>
    <property type="evidence" value="ECO:0007669"/>
    <property type="project" value="UniProtKB-KW"/>
</dbReference>
<comment type="caution">
    <text evidence="5">The sequence shown here is derived from an EMBL/GenBank/DDBJ whole genome shotgun (WGS) entry which is preliminary data.</text>
</comment>
<feature type="transmembrane region" description="Helical" evidence="4">
    <location>
        <begin position="78"/>
        <end position="98"/>
    </location>
</feature>
<dbReference type="SMART" id="SM00176">
    <property type="entry name" value="RAN"/>
    <property type="match status" value="1"/>
</dbReference>
<dbReference type="SMART" id="SM00174">
    <property type="entry name" value="RHO"/>
    <property type="match status" value="1"/>
</dbReference>
<dbReference type="InterPro" id="IPR001806">
    <property type="entry name" value="Small_GTPase"/>
</dbReference>
<evidence type="ECO:0000313" key="7">
    <source>
        <dbReference type="Proteomes" id="UP000663891"/>
    </source>
</evidence>
<name>A0A815MHM1_9BILA</name>
<evidence type="ECO:0000313" key="6">
    <source>
        <dbReference type="EMBL" id="CAF1427878.1"/>
    </source>
</evidence>
<dbReference type="PROSITE" id="PS51420">
    <property type="entry name" value="RHO"/>
    <property type="match status" value="1"/>
</dbReference>
<dbReference type="SMART" id="SM00175">
    <property type="entry name" value="RAB"/>
    <property type="match status" value="1"/>
</dbReference>
<dbReference type="Proteomes" id="UP000663891">
    <property type="component" value="Unassembled WGS sequence"/>
</dbReference>
<dbReference type="SUPFAM" id="SSF52540">
    <property type="entry name" value="P-loop containing nucleoside triphosphate hydrolases"/>
    <property type="match status" value="1"/>
</dbReference>
<feature type="transmembrane region" description="Helical" evidence="4">
    <location>
        <begin position="7"/>
        <end position="27"/>
    </location>
</feature>
<feature type="transmembrane region" description="Helical" evidence="4">
    <location>
        <begin position="47"/>
        <end position="69"/>
    </location>
</feature>
<evidence type="ECO:0000256" key="4">
    <source>
        <dbReference type="SAM" id="Phobius"/>
    </source>
</evidence>
<dbReference type="InterPro" id="IPR027417">
    <property type="entry name" value="P-loop_NTPase"/>
</dbReference>
<dbReference type="InterPro" id="IPR029248">
    <property type="entry name" value="TMEM107"/>
</dbReference>
<protein>
    <submittedName>
        <fullName evidence="5">Uncharacterized protein</fullName>
    </submittedName>
</protein>
<dbReference type="InterPro" id="IPR005225">
    <property type="entry name" value="Small_GTP-bd"/>
</dbReference>
<dbReference type="EMBL" id="CAJNON010001075">
    <property type="protein sequence ID" value="CAF1424544.1"/>
    <property type="molecule type" value="Genomic_DNA"/>
</dbReference>
<evidence type="ECO:0000313" key="5">
    <source>
        <dbReference type="EMBL" id="CAF1424544.1"/>
    </source>
</evidence>
<dbReference type="Proteomes" id="UP000663845">
    <property type="component" value="Unassembled WGS sequence"/>
</dbReference>
<sequence length="384" mass="43960">MLTANGVFARFTTMSAHLTILIMIFWHRSEYVGYCSFSSNKAGQTDTQFIIALSLSIALLVIELIIFLIGPSLLRNKITFLTTILHSAGAISLAFMIFTQWCSVSFWPVFARVYIRPTSTKIFTLNIHSLSSFAYFENMPKLDPNNYRSTMPASMIEEIKVVVVGDGYTGKTTLCIVYKDGEYPQDPYVPTIFENYAATVTLNNRKYILNLFDSAGQEEYDQLRIMAYPNTNIFILCFSVVDPDSYSNILSKWIPELNRYAPRVPIILVGTKLDLRNDQSTLDQLAEKNQQPISQSQGDYLAHVCSAKVYLECSSMLNYNVRNVFEQAIDIHNSYEERYCNSLSNGRRILSDKLHSCSWFQTLFCCTKGLRKSQRKNHRDRYTV</sequence>
<dbReference type="GO" id="GO:0007264">
    <property type="term" value="P:small GTPase-mediated signal transduction"/>
    <property type="evidence" value="ECO:0007669"/>
    <property type="project" value="InterPro"/>
</dbReference>
<keyword evidence="2" id="KW-0547">Nucleotide-binding</keyword>
<accession>A0A815MHM1</accession>
<dbReference type="InterPro" id="IPR003578">
    <property type="entry name" value="Small_GTPase_Rho"/>
</dbReference>
<dbReference type="PANTHER" id="PTHR24072">
    <property type="entry name" value="RHO FAMILY GTPASE"/>
    <property type="match status" value="1"/>
</dbReference>
<dbReference type="EMBL" id="CAJNOG010001275">
    <property type="protein sequence ID" value="CAF1427878.1"/>
    <property type="molecule type" value="Genomic_DNA"/>
</dbReference>
<keyword evidence="4" id="KW-0472">Membrane</keyword>
<keyword evidence="4" id="KW-1133">Transmembrane helix</keyword>
<evidence type="ECO:0000256" key="1">
    <source>
        <dbReference type="ARBA" id="ARBA00010142"/>
    </source>
</evidence>
<gene>
    <name evidence="6" type="ORF">JYZ213_LOCUS39389</name>
    <name evidence="5" type="ORF">VCS650_LOCUS37921</name>
</gene>
<proteinExistence type="inferred from homology"/>
<dbReference type="PROSITE" id="PS51421">
    <property type="entry name" value="RAS"/>
    <property type="match status" value="1"/>
</dbReference>
<evidence type="ECO:0000256" key="2">
    <source>
        <dbReference type="ARBA" id="ARBA00022741"/>
    </source>
</evidence>
<reference evidence="5" key="1">
    <citation type="submission" date="2021-02" db="EMBL/GenBank/DDBJ databases">
        <authorList>
            <person name="Nowell W R."/>
        </authorList>
    </citation>
    <scope>NUCLEOTIDE SEQUENCE</scope>
</reference>
<dbReference type="OrthoDB" id="9981151at2759"/>
<dbReference type="Pfam" id="PF14995">
    <property type="entry name" value="TMEM107"/>
    <property type="match status" value="1"/>
</dbReference>
<dbReference type="Gene3D" id="3.40.50.300">
    <property type="entry name" value="P-loop containing nucleotide triphosphate hydrolases"/>
    <property type="match status" value="1"/>
</dbReference>
<evidence type="ECO:0000256" key="3">
    <source>
        <dbReference type="ARBA" id="ARBA00023134"/>
    </source>
</evidence>
<dbReference type="PROSITE" id="PS51419">
    <property type="entry name" value="RAB"/>
    <property type="match status" value="1"/>
</dbReference>
<dbReference type="CDD" id="cd00157">
    <property type="entry name" value="Rho"/>
    <property type="match status" value="1"/>
</dbReference>
<dbReference type="AlphaFoldDB" id="A0A815MHM1"/>
<dbReference type="NCBIfam" id="TIGR00231">
    <property type="entry name" value="small_GTP"/>
    <property type="match status" value="1"/>
</dbReference>
<comment type="similarity">
    <text evidence="1">Belongs to the small GTPase superfamily. Rho family.</text>
</comment>
<dbReference type="GO" id="GO:0003924">
    <property type="term" value="F:GTPase activity"/>
    <property type="evidence" value="ECO:0007669"/>
    <property type="project" value="InterPro"/>
</dbReference>
<keyword evidence="4" id="KW-0812">Transmembrane</keyword>